<protein>
    <submittedName>
        <fullName evidence="1">Uncharacterized protein</fullName>
    </submittedName>
</protein>
<name>B7B6E4_9BACT</name>
<evidence type="ECO:0000313" key="2">
    <source>
        <dbReference type="Proteomes" id="UP000005510"/>
    </source>
</evidence>
<evidence type="ECO:0000313" key="1">
    <source>
        <dbReference type="EMBL" id="EEC98011.1"/>
    </source>
</evidence>
<sequence length="39" mass="4606">MKYIISRLLHLFPKMENKIKAWELPSIQARGIAKHLSSR</sequence>
<dbReference type="Proteomes" id="UP000005510">
    <property type="component" value="Unassembled WGS sequence"/>
</dbReference>
<proteinExistence type="predicted"/>
<reference evidence="1 2" key="1">
    <citation type="submission" date="2008-10" db="EMBL/GenBank/DDBJ databases">
        <title>Draft genome sequence of Parabacteroides johnsonii (DSM 18315).</title>
        <authorList>
            <person name="Sudarsanam P."/>
            <person name="Ley R."/>
            <person name="Guruge J."/>
            <person name="Turnbaugh P.J."/>
            <person name="Mahowald M."/>
            <person name="Liep D."/>
            <person name="Gordon J."/>
        </authorList>
    </citation>
    <scope>NUCLEOTIDE SEQUENCE [LARGE SCALE GENOMIC DNA]</scope>
    <source>
        <strain evidence="1 2">DSM 18315</strain>
    </source>
</reference>
<comment type="caution">
    <text evidence="1">The sequence shown here is derived from an EMBL/GenBank/DDBJ whole genome shotgun (WGS) entry which is preliminary data.</text>
</comment>
<accession>B7B6E4</accession>
<organism evidence="1 2">
    <name type="scientific">Parabacteroides johnsonii DSM 18315</name>
    <dbReference type="NCBI Taxonomy" id="537006"/>
    <lineage>
        <taxon>Bacteria</taxon>
        <taxon>Pseudomonadati</taxon>
        <taxon>Bacteroidota</taxon>
        <taxon>Bacteroidia</taxon>
        <taxon>Bacteroidales</taxon>
        <taxon>Tannerellaceae</taxon>
        <taxon>Parabacteroides</taxon>
    </lineage>
</organism>
<dbReference type="STRING" id="537006.PRABACTJOHN_00589"/>
<gene>
    <name evidence="1" type="ORF">PRABACTJOHN_00589</name>
</gene>
<dbReference type="AlphaFoldDB" id="B7B6E4"/>
<dbReference type="EMBL" id="ABYH01000042">
    <property type="protein sequence ID" value="EEC98011.1"/>
    <property type="molecule type" value="Genomic_DNA"/>
</dbReference>
<dbReference type="HOGENOM" id="CLU_3314048_0_0_10"/>
<reference evidence="1 2" key="2">
    <citation type="submission" date="2008-10" db="EMBL/GenBank/DDBJ databases">
        <authorList>
            <person name="Fulton L."/>
            <person name="Clifton S."/>
            <person name="Fulton B."/>
            <person name="Xu J."/>
            <person name="Minx P."/>
            <person name="Pepin K.H."/>
            <person name="Johnson M."/>
            <person name="Bhonagiri V."/>
            <person name="Nash W.E."/>
            <person name="Mardis E.R."/>
            <person name="Wilson R.K."/>
        </authorList>
    </citation>
    <scope>NUCLEOTIDE SEQUENCE [LARGE SCALE GENOMIC DNA]</scope>
    <source>
        <strain evidence="1 2">DSM 18315</strain>
    </source>
</reference>